<dbReference type="InterPro" id="IPR051398">
    <property type="entry name" value="Polysacch_Deacetylase"/>
</dbReference>
<dbReference type="PANTHER" id="PTHR34216">
    <property type="match status" value="1"/>
</dbReference>
<gene>
    <name evidence="3" type="ORF">RM541_12700</name>
</gene>
<evidence type="ECO:0000259" key="2">
    <source>
        <dbReference type="PROSITE" id="PS51677"/>
    </source>
</evidence>
<dbReference type="Pfam" id="PF01522">
    <property type="entry name" value="Polysacc_deac_1"/>
    <property type="match status" value="1"/>
</dbReference>
<evidence type="ECO:0000313" key="3">
    <source>
        <dbReference type="EMBL" id="MDT0687224.1"/>
    </source>
</evidence>
<dbReference type="InterPro" id="IPR002509">
    <property type="entry name" value="NODB_dom"/>
</dbReference>
<dbReference type="PANTHER" id="PTHR34216:SF7">
    <property type="entry name" value="POLY-BETA-1,6-N-ACETYL-D-GLUCOSAMINE N-DEACETYLASE"/>
    <property type="match status" value="1"/>
</dbReference>
<evidence type="ECO:0000313" key="4">
    <source>
        <dbReference type="Proteomes" id="UP001253848"/>
    </source>
</evidence>
<reference evidence="3 4" key="1">
    <citation type="submission" date="2023-09" db="EMBL/GenBank/DDBJ databases">
        <authorList>
            <person name="Rey-Velasco X."/>
        </authorList>
    </citation>
    <scope>NUCLEOTIDE SEQUENCE [LARGE SCALE GENOMIC DNA]</scope>
    <source>
        <strain evidence="3 4">F225</strain>
    </source>
</reference>
<protein>
    <submittedName>
        <fullName evidence="3">Polysaccharide deacetylase family protein</fullName>
        <ecNumber evidence="3">3.-.-.-</ecNumber>
    </submittedName>
</protein>
<keyword evidence="4" id="KW-1185">Reference proteome</keyword>
<proteinExistence type="predicted"/>
<dbReference type="Proteomes" id="UP001253848">
    <property type="component" value="Unassembled WGS sequence"/>
</dbReference>
<dbReference type="RefSeq" id="WP_311500589.1">
    <property type="nucleotide sequence ID" value="NZ_JAVRHN010000009.1"/>
</dbReference>
<dbReference type="EMBL" id="JAVRHN010000009">
    <property type="protein sequence ID" value="MDT0687224.1"/>
    <property type="molecule type" value="Genomic_DNA"/>
</dbReference>
<dbReference type="GO" id="GO:0016787">
    <property type="term" value="F:hydrolase activity"/>
    <property type="evidence" value="ECO:0007669"/>
    <property type="project" value="UniProtKB-KW"/>
</dbReference>
<keyword evidence="3" id="KW-0378">Hydrolase</keyword>
<name>A0ABU3DUS1_9FLAO</name>
<feature type="domain" description="NodB homology" evidence="2">
    <location>
        <begin position="4"/>
        <end position="234"/>
    </location>
</feature>
<dbReference type="CDD" id="cd10918">
    <property type="entry name" value="CE4_NodB_like_5s_6s"/>
    <property type="match status" value="1"/>
</dbReference>
<dbReference type="PROSITE" id="PS51677">
    <property type="entry name" value="NODB"/>
    <property type="match status" value="1"/>
</dbReference>
<dbReference type="EC" id="3.-.-.-" evidence="3"/>
<evidence type="ECO:0000256" key="1">
    <source>
        <dbReference type="ARBA" id="ARBA00022729"/>
    </source>
</evidence>
<dbReference type="InterPro" id="IPR011330">
    <property type="entry name" value="Glyco_hydro/deAcase_b/a-brl"/>
</dbReference>
<organism evidence="3 4">
    <name type="scientific">Autumnicola psychrophila</name>
    <dbReference type="NCBI Taxonomy" id="3075592"/>
    <lineage>
        <taxon>Bacteria</taxon>
        <taxon>Pseudomonadati</taxon>
        <taxon>Bacteroidota</taxon>
        <taxon>Flavobacteriia</taxon>
        <taxon>Flavobacteriales</taxon>
        <taxon>Flavobacteriaceae</taxon>
        <taxon>Autumnicola</taxon>
    </lineage>
</organism>
<dbReference type="Gene3D" id="3.20.20.370">
    <property type="entry name" value="Glycoside hydrolase/deacetylase"/>
    <property type="match status" value="2"/>
</dbReference>
<dbReference type="SUPFAM" id="SSF88713">
    <property type="entry name" value="Glycoside hydrolase/deacetylase"/>
    <property type="match status" value="1"/>
</dbReference>
<comment type="caution">
    <text evidence="3">The sequence shown here is derived from an EMBL/GenBank/DDBJ whole genome shotgun (WGS) entry which is preliminary data.</text>
</comment>
<accession>A0ABU3DUS1</accession>
<keyword evidence="1" id="KW-0732">Signal</keyword>
<sequence>MPDRLVVLTFDDASSSHSKFFGLELKKYGFDATFFICEFPPDVDDKTKYMSWQQIRELDRQGFEIGNYTKDHIRVSKMTPEELQKQVEYVEKKCHEHKIPKPLSFAYPAWVTAPYAIEELKESGYRLARSGGNRLYYPQKDHPLLIPSYNAAGTDSSKVLDAIESAKDVGIVVLTFHGVPDNPHDWVTTPPDLFKFYLKYLYDHHYNVIAMEDLEEFIDIEEAMKLKPAFRNQD</sequence>